<keyword evidence="3" id="KW-1185">Reference proteome</keyword>
<proteinExistence type="predicted"/>
<protein>
    <recommendedName>
        <fullName evidence="1">TTF-type domain-containing protein</fullName>
    </recommendedName>
</protein>
<dbReference type="PANTHER" id="PTHR45749">
    <property type="match status" value="1"/>
</dbReference>
<reference evidence="2 3" key="1">
    <citation type="journal article" date="2017" name="Nat. Commun.">
        <title>Genome assembly with in vitro proximity ligation data and whole-genome triplication in lettuce.</title>
        <authorList>
            <person name="Reyes-Chin-Wo S."/>
            <person name="Wang Z."/>
            <person name="Yang X."/>
            <person name="Kozik A."/>
            <person name="Arikit S."/>
            <person name="Song C."/>
            <person name="Xia L."/>
            <person name="Froenicke L."/>
            <person name="Lavelle D.O."/>
            <person name="Truco M.J."/>
            <person name="Xia R."/>
            <person name="Zhu S."/>
            <person name="Xu C."/>
            <person name="Xu H."/>
            <person name="Xu X."/>
            <person name="Cox K."/>
            <person name="Korf I."/>
            <person name="Meyers B.C."/>
            <person name="Michelmore R.W."/>
        </authorList>
    </citation>
    <scope>NUCLEOTIDE SEQUENCE [LARGE SCALE GENOMIC DNA]</scope>
    <source>
        <strain evidence="3">cv. Salinas</strain>
        <tissue evidence="2">Seedlings</tissue>
    </source>
</reference>
<dbReference type="Proteomes" id="UP000235145">
    <property type="component" value="Unassembled WGS sequence"/>
</dbReference>
<dbReference type="InterPro" id="IPR006580">
    <property type="entry name" value="Znf_TTF"/>
</dbReference>
<organism evidence="2 3">
    <name type="scientific">Lactuca sativa</name>
    <name type="common">Garden lettuce</name>
    <dbReference type="NCBI Taxonomy" id="4236"/>
    <lineage>
        <taxon>Eukaryota</taxon>
        <taxon>Viridiplantae</taxon>
        <taxon>Streptophyta</taxon>
        <taxon>Embryophyta</taxon>
        <taxon>Tracheophyta</taxon>
        <taxon>Spermatophyta</taxon>
        <taxon>Magnoliopsida</taxon>
        <taxon>eudicotyledons</taxon>
        <taxon>Gunneridae</taxon>
        <taxon>Pentapetalae</taxon>
        <taxon>asterids</taxon>
        <taxon>campanulids</taxon>
        <taxon>Asterales</taxon>
        <taxon>Asteraceae</taxon>
        <taxon>Cichorioideae</taxon>
        <taxon>Cichorieae</taxon>
        <taxon>Lactucinae</taxon>
        <taxon>Lactuca</taxon>
    </lineage>
</organism>
<name>A0A9R1XAH7_LACSA</name>
<evidence type="ECO:0000313" key="3">
    <source>
        <dbReference type="Proteomes" id="UP000235145"/>
    </source>
</evidence>
<sequence length="141" mass="16598">MKYYAKGSKKHPRRFQYSWFNIFSNWLEYSPTTHASYCFICFIFNDKPSMCHGYDAFTVKGFDNWKKVNDRKNCAFLKHIGFSKHRNVVAFAENLMNQEALIENIIVKKNEAQILKNHLRLKASIVTPKIRKAKKGKETLS</sequence>
<dbReference type="AlphaFoldDB" id="A0A9R1XAH7"/>
<feature type="domain" description="TTF-type" evidence="1">
    <location>
        <begin position="11"/>
        <end position="108"/>
    </location>
</feature>
<accession>A0A9R1XAH7</accession>
<dbReference type="SMART" id="SM00597">
    <property type="entry name" value="ZnF_TTF"/>
    <property type="match status" value="1"/>
</dbReference>
<evidence type="ECO:0000313" key="2">
    <source>
        <dbReference type="EMBL" id="KAJ0201452.1"/>
    </source>
</evidence>
<dbReference type="PANTHER" id="PTHR45749:SF37">
    <property type="entry name" value="OS05G0311600 PROTEIN"/>
    <property type="match status" value="1"/>
</dbReference>
<comment type="caution">
    <text evidence="2">The sequence shown here is derived from an EMBL/GenBank/DDBJ whole genome shotgun (WGS) entry which is preliminary data.</text>
</comment>
<dbReference type="EMBL" id="NBSK02000006">
    <property type="protein sequence ID" value="KAJ0201452.1"/>
    <property type="molecule type" value="Genomic_DNA"/>
</dbReference>
<evidence type="ECO:0000259" key="1">
    <source>
        <dbReference type="SMART" id="SM00597"/>
    </source>
</evidence>
<gene>
    <name evidence="2" type="ORF">LSAT_V11C600338930</name>
</gene>